<dbReference type="CDD" id="cd13399">
    <property type="entry name" value="Slt35-like"/>
    <property type="match status" value="1"/>
</dbReference>
<evidence type="ECO:0000256" key="3">
    <source>
        <dbReference type="ARBA" id="ARBA00022801"/>
    </source>
</evidence>
<comment type="caution">
    <text evidence="6">The sequence shown here is derived from an EMBL/GenBank/DDBJ whole genome shotgun (WGS) entry which is preliminary data.</text>
</comment>
<reference evidence="6 7" key="1">
    <citation type="submission" date="2022-08" db="EMBL/GenBank/DDBJ databases">
        <authorList>
            <person name="Somphong A."/>
            <person name="Phongsopitanun W."/>
        </authorList>
    </citation>
    <scope>NUCLEOTIDE SEQUENCE [LARGE SCALE GENOMIC DNA]</scope>
    <source>
        <strain evidence="6 7">LP11</strain>
    </source>
</reference>
<protein>
    <submittedName>
        <fullName evidence="6">Bifunctional lytic transglycosylase/C40 family peptidase</fullName>
    </submittedName>
</protein>
<dbReference type="Gene3D" id="3.90.1720.10">
    <property type="entry name" value="endopeptidase domain like (from Nostoc punctiforme)"/>
    <property type="match status" value="1"/>
</dbReference>
<sequence>MLVAGCGMVDHGGIGGGLSGAVPDAYRAFVSRAGSICPQIPPAIIAAQIEAESSWNPKAQSHDAQGNPIADGISQFIPGTWAVYGADGNGDGKADVWDPADAILTQGVYDCAIAKRLLPEVAGGNVKGDIVSVTLAAYNAGEQAVLNSHGIPPYPETQGYVARILSLAKKYQGAEEIPGGDSSAGAKIVEVARRQIGTPYVWGGGGTAGPTGGGFDCSGLTQYSVYVATGKVIPRTSQTQRTAGKSVPRNAMQPGDVIVFNNDGGWGHVGIYAGNGQMIDAPRPGKTVEVTSLSPYWTQFDWDVRRFT</sequence>
<dbReference type="PANTHER" id="PTHR47359:SF3">
    <property type="entry name" value="NLP_P60 DOMAIN-CONTAINING PROTEIN-RELATED"/>
    <property type="match status" value="1"/>
</dbReference>
<accession>A0ABT2B6N2</accession>
<dbReference type="PROSITE" id="PS51935">
    <property type="entry name" value="NLPC_P60"/>
    <property type="match status" value="1"/>
</dbReference>
<evidence type="ECO:0000256" key="4">
    <source>
        <dbReference type="ARBA" id="ARBA00022807"/>
    </source>
</evidence>
<dbReference type="Gene3D" id="1.10.530.10">
    <property type="match status" value="1"/>
</dbReference>
<dbReference type="Pfam" id="PF01464">
    <property type="entry name" value="SLT"/>
    <property type="match status" value="1"/>
</dbReference>
<dbReference type="InterPro" id="IPR000064">
    <property type="entry name" value="NLP_P60_dom"/>
</dbReference>
<dbReference type="EMBL" id="JANUGP010000019">
    <property type="protein sequence ID" value="MCS0604180.1"/>
    <property type="molecule type" value="Genomic_DNA"/>
</dbReference>
<evidence type="ECO:0000256" key="1">
    <source>
        <dbReference type="ARBA" id="ARBA00007074"/>
    </source>
</evidence>
<dbReference type="Pfam" id="PF00877">
    <property type="entry name" value="NLPC_P60"/>
    <property type="match status" value="1"/>
</dbReference>
<dbReference type="InterPro" id="IPR023346">
    <property type="entry name" value="Lysozyme-like_dom_sf"/>
</dbReference>
<evidence type="ECO:0000256" key="2">
    <source>
        <dbReference type="ARBA" id="ARBA00022670"/>
    </source>
</evidence>
<evidence type="ECO:0000313" key="7">
    <source>
        <dbReference type="Proteomes" id="UP001205612"/>
    </source>
</evidence>
<name>A0ABT2B6N2_9ACTN</name>
<feature type="domain" description="NlpC/P60" evidence="5">
    <location>
        <begin position="182"/>
        <end position="308"/>
    </location>
</feature>
<dbReference type="InterPro" id="IPR038765">
    <property type="entry name" value="Papain-like_cys_pep_sf"/>
</dbReference>
<dbReference type="InterPro" id="IPR051794">
    <property type="entry name" value="PG_Endopeptidase_C40"/>
</dbReference>
<dbReference type="RefSeq" id="WP_258780803.1">
    <property type="nucleotide sequence ID" value="NZ_JANUGP010000019.1"/>
</dbReference>
<dbReference type="InterPro" id="IPR008258">
    <property type="entry name" value="Transglycosylase_SLT_dom_1"/>
</dbReference>
<comment type="similarity">
    <text evidence="1">Belongs to the peptidase C40 family.</text>
</comment>
<keyword evidence="3" id="KW-0378">Hydrolase</keyword>
<dbReference type="PANTHER" id="PTHR47359">
    <property type="entry name" value="PEPTIDOGLYCAN DL-ENDOPEPTIDASE CWLO"/>
    <property type="match status" value="1"/>
</dbReference>
<keyword evidence="2" id="KW-0645">Protease</keyword>
<dbReference type="Proteomes" id="UP001205612">
    <property type="component" value="Unassembled WGS sequence"/>
</dbReference>
<evidence type="ECO:0000259" key="5">
    <source>
        <dbReference type="PROSITE" id="PS51935"/>
    </source>
</evidence>
<proteinExistence type="inferred from homology"/>
<evidence type="ECO:0000313" key="6">
    <source>
        <dbReference type="EMBL" id="MCS0604180.1"/>
    </source>
</evidence>
<keyword evidence="7" id="KW-1185">Reference proteome</keyword>
<keyword evidence="4" id="KW-0788">Thiol protease</keyword>
<dbReference type="SUPFAM" id="SSF54001">
    <property type="entry name" value="Cysteine proteinases"/>
    <property type="match status" value="1"/>
</dbReference>
<dbReference type="SUPFAM" id="SSF53955">
    <property type="entry name" value="Lysozyme-like"/>
    <property type="match status" value="1"/>
</dbReference>
<organism evidence="6 7">
    <name type="scientific">Streptomyces pyxinicus</name>
    <dbReference type="NCBI Taxonomy" id="2970331"/>
    <lineage>
        <taxon>Bacteria</taxon>
        <taxon>Bacillati</taxon>
        <taxon>Actinomycetota</taxon>
        <taxon>Actinomycetes</taxon>
        <taxon>Kitasatosporales</taxon>
        <taxon>Streptomycetaceae</taxon>
        <taxon>Streptomyces</taxon>
    </lineage>
</organism>
<gene>
    <name evidence="6" type="ORF">NX794_23625</name>
</gene>